<evidence type="ECO:0000256" key="1">
    <source>
        <dbReference type="SAM" id="MobiDB-lite"/>
    </source>
</evidence>
<reference evidence="3 4" key="1">
    <citation type="submission" date="2024-09" db="EMBL/GenBank/DDBJ databases">
        <authorList>
            <person name="Sun Q."/>
            <person name="Mori K."/>
        </authorList>
    </citation>
    <scope>NUCLEOTIDE SEQUENCE [LARGE SCALE GENOMIC DNA]</scope>
    <source>
        <strain evidence="3 4">TBRC 3947</strain>
    </source>
</reference>
<dbReference type="EMBL" id="JBHLUH010000005">
    <property type="protein sequence ID" value="MFC0527062.1"/>
    <property type="molecule type" value="Genomic_DNA"/>
</dbReference>
<proteinExistence type="predicted"/>
<feature type="region of interest" description="Disordered" evidence="1">
    <location>
        <begin position="1"/>
        <end position="67"/>
    </location>
</feature>
<dbReference type="Gene3D" id="2.60.120.260">
    <property type="entry name" value="Galactose-binding domain-like"/>
    <property type="match status" value="1"/>
</dbReference>
<protein>
    <recommendedName>
        <fullName evidence="5">CBM6 domain-containing protein</fullName>
    </recommendedName>
</protein>
<dbReference type="Proteomes" id="UP001589867">
    <property type="component" value="Unassembled WGS sequence"/>
</dbReference>
<accession>A0ABV6LXC5</accession>
<organism evidence="3 4">
    <name type="scientific">Phytohabitans kaempferiae</name>
    <dbReference type="NCBI Taxonomy" id="1620943"/>
    <lineage>
        <taxon>Bacteria</taxon>
        <taxon>Bacillati</taxon>
        <taxon>Actinomycetota</taxon>
        <taxon>Actinomycetes</taxon>
        <taxon>Micromonosporales</taxon>
        <taxon>Micromonosporaceae</taxon>
    </lineage>
</organism>
<evidence type="ECO:0008006" key="5">
    <source>
        <dbReference type="Google" id="ProtNLM"/>
    </source>
</evidence>
<feature type="region of interest" description="Disordered" evidence="1">
    <location>
        <begin position="148"/>
        <end position="207"/>
    </location>
</feature>
<sequence>MTADREGIDRLRVGGWLPPPRGSLQRGPVRAALPSGVPEAARAPAHAAPDDEERREPPPTPYEAPHVDFDEPVPADEPWGQATTGRTSRTVNTGTAVVAVAGRYVYRGRRRLGEIIAPGPRRQRARLVLAGVALLSLAIVAVATLSPDPDEPGPGQGLAVPTVPPQAPPTVPPQALPPARDQGLGSASPEAPPSPARPSTPRGDGPLTLTYEAEKAALLGRAGVLSLRAASGGRIVHNIGTEPGHPAGLVSFTEVDVPATTRYALTVDYVSGEPRTAILSINTQTHLRLSFPPSGGFDRVASRTFTIELVGGRNNLTFSNPDGFAPRLDRISLLG</sequence>
<keyword evidence="4" id="KW-1185">Reference proteome</keyword>
<evidence type="ECO:0000256" key="2">
    <source>
        <dbReference type="SAM" id="Phobius"/>
    </source>
</evidence>
<comment type="caution">
    <text evidence="3">The sequence shown here is derived from an EMBL/GenBank/DDBJ whole genome shotgun (WGS) entry which is preliminary data.</text>
</comment>
<evidence type="ECO:0000313" key="4">
    <source>
        <dbReference type="Proteomes" id="UP001589867"/>
    </source>
</evidence>
<gene>
    <name evidence="3" type="ORF">ACFFIA_05255</name>
</gene>
<name>A0ABV6LXC5_9ACTN</name>
<dbReference type="InterPro" id="IPR008979">
    <property type="entry name" value="Galactose-bd-like_sf"/>
</dbReference>
<keyword evidence="2" id="KW-1133">Transmembrane helix</keyword>
<dbReference type="CDD" id="cd04081">
    <property type="entry name" value="CBM35_galactosidase-like"/>
    <property type="match status" value="1"/>
</dbReference>
<dbReference type="RefSeq" id="WP_377246217.1">
    <property type="nucleotide sequence ID" value="NZ_JBHLUH010000005.1"/>
</dbReference>
<dbReference type="SUPFAM" id="SSF49785">
    <property type="entry name" value="Galactose-binding domain-like"/>
    <property type="match status" value="1"/>
</dbReference>
<feature type="compositionally biased region" description="Basic and acidic residues" evidence="1">
    <location>
        <begin position="48"/>
        <end position="57"/>
    </location>
</feature>
<feature type="transmembrane region" description="Helical" evidence="2">
    <location>
        <begin position="127"/>
        <end position="146"/>
    </location>
</feature>
<evidence type="ECO:0000313" key="3">
    <source>
        <dbReference type="EMBL" id="MFC0527062.1"/>
    </source>
</evidence>
<feature type="compositionally biased region" description="Low complexity" evidence="1">
    <location>
        <begin position="38"/>
        <end position="47"/>
    </location>
</feature>
<keyword evidence="2" id="KW-0812">Transmembrane</keyword>
<keyword evidence="2" id="KW-0472">Membrane</keyword>
<feature type="compositionally biased region" description="Pro residues" evidence="1">
    <location>
        <begin position="162"/>
        <end position="176"/>
    </location>
</feature>
<feature type="compositionally biased region" description="Basic and acidic residues" evidence="1">
    <location>
        <begin position="1"/>
        <end position="12"/>
    </location>
</feature>